<evidence type="ECO:0000313" key="1">
    <source>
        <dbReference type="EMBL" id="SIC25797.1"/>
    </source>
</evidence>
<evidence type="ECO:0000313" key="2">
    <source>
        <dbReference type="Proteomes" id="UP000185210"/>
    </source>
</evidence>
<proteinExistence type="predicted"/>
<reference evidence="1 2" key="1">
    <citation type="submission" date="2016-11" db="EMBL/GenBank/DDBJ databases">
        <authorList>
            <consortium name="Pathogen Informatics"/>
        </authorList>
    </citation>
    <scope>NUCLEOTIDE SEQUENCE [LARGE SCALE GENOMIC DNA]</scope>
    <source>
        <strain evidence="1 2">104</strain>
    </source>
</reference>
<comment type="caution">
    <text evidence="1">The sequence shown here is derived from an EMBL/GenBank/DDBJ whole genome shotgun (WGS) entry which is preliminary data.</text>
</comment>
<dbReference type="Proteomes" id="UP000185210">
    <property type="component" value="Unassembled WGS sequence"/>
</dbReference>
<gene>
    <name evidence="1" type="ORF">SAMEA2070301_05636</name>
</gene>
<organism evidence="1 2">
    <name type="scientific">Mycobacteroides abscessus subsp. abscessus</name>
    <dbReference type="NCBI Taxonomy" id="1185650"/>
    <lineage>
        <taxon>Bacteria</taxon>
        <taxon>Bacillati</taxon>
        <taxon>Actinomycetota</taxon>
        <taxon>Actinomycetes</taxon>
        <taxon>Mycobacteriales</taxon>
        <taxon>Mycobacteriaceae</taxon>
        <taxon>Mycobacteroides</taxon>
        <taxon>Mycobacteroides abscessus</taxon>
    </lineage>
</organism>
<sequence length="70" mass="8086">MNAEQEIEFFDAHVRHATRAEHIERQIEIWKSELGPTLAFLHILETLQAAREESMARCQREALAALGKDQ</sequence>
<dbReference type="AlphaFoldDB" id="A0AB38D7B4"/>
<protein>
    <submittedName>
        <fullName evidence="1">Uncharacterized protein</fullName>
    </submittedName>
</protein>
<name>A0AB38D7B4_9MYCO</name>
<dbReference type="EMBL" id="FSHM01000018">
    <property type="protein sequence ID" value="SIC25797.1"/>
    <property type="molecule type" value="Genomic_DNA"/>
</dbReference>
<accession>A0AB38D7B4</accession>